<reference evidence="1 2" key="1">
    <citation type="journal article" date="2014" name="Agronomy (Basel)">
        <title>A Draft Genome Sequence for Ensete ventricosum, the Drought-Tolerant Tree Against Hunger.</title>
        <authorList>
            <person name="Harrison J."/>
            <person name="Moore K.A."/>
            <person name="Paszkiewicz K."/>
            <person name="Jones T."/>
            <person name="Grant M."/>
            <person name="Ambacheew D."/>
            <person name="Muzemil S."/>
            <person name="Studholme D.J."/>
        </authorList>
    </citation>
    <scope>NUCLEOTIDE SEQUENCE [LARGE SCALE GENOMIC DNA]</scope>
</reference>
<gene>
    <name evidence="1" type="ORF">B296_00037847</name>
</gene>
<protein>
    <recommendedName>
        <fullName evidence="3">Symplekin C-terminal domain-containing protein</fullName>
    </recommendedName>
</protein>
<proteinExistence type="predicted"/>
<accession>A0A426ZYC8</accession>
<organism evidence="1 2">
    <name type="scientific">Ensete ventricosum</name>
    <name type="common">Abyssinian banana</name>
    <name type="synonym">Musa ensete</name>
    <dbReference type="NCBI Taxonomy" id="4639"/>
    <lineage>
        <taxon>Eukaryota</taxon>
        <taxon>Viridiplantae</taxon>
        <taxon>Streptophyta</taxon>
        <taxon>Embryophyta</taxon>
        <taxon>Tracheophyta</taxon>
        <taxon>Spermatophyta</taxon>
        <taxon>Magnoliopsida</taxon>
        <taxon>Liliopsida</taxon>
        <taxon>Zingiberales</taxon>
        <taxon>Musaceae</taxon>
        <taxon>Ensete</taxon>
    </lineage>
</organism>
<evidence type="ECO:0000313" key="1">
    <source>
        <dbReference type="EMBL" id="RRT68978.1"/>
    </source>
</evidence>
<dbReference type="Proteomes" id="UP000287651">
    <property type="component" value="Unassembled WGS sequence"/>
</dbReference>
<sequence length="232" mass="25567">MFGLQCALHSQEEVRAKAIRLVANKLYPLNFASDIIEQFAVRMLLSVVDQQSSEADTSLVYSNEQQTEMASQDAFVGGSEILEPAASESDADKDNQASVLKVPTISLSEAQRQTSLFFALCSKKPSLLQLVFDIYGRAPKAVKQSVHQHIPNLVKNLNSSYCELLHLISDPPEGSKGLVVLVLETLTEESTPSSDLIVVVKHLYETKLKDAAILIPMLSSFSKDEVCYVTYE</sequence>
<comment type="caution">
    <text evidence="1">The sequence shown here is derived from an EMBL/GenBank/DDBJ whole genome shotgun (WGS) entry which is preliminary data.</text>
</comment>
<evidence type="ECO:0008006" key="3">
    <source>
        <dbReference type="Google" id="ProtNLM"/>
    </source>
</evidence>
<name>A0A426ZYC8_ENSVE</name>
<dbReference type="PANTHER" id="PTHR47184:SF3">
    <property type="entry name" value="PHOSPHATIDYLINOSITOL 3-AND 4-KINASE FAMILY PROTEIN-RELATED"/>
    <property type="match status" value="1"/>
</dbReference>
<dbReference type="AlphaFoldDB" id="A0A426ZYC8"/>
<evidence type="ECO:0000313" key="2">
    <source>
        <dbReference type="Proteomes" id="UP000287651"/>
    </source>
</evidence>
<dbReference type="PANTHER" id="PTHR47184">
    <property type="entry name" value="PHOSPHATIDYLINOSITOL 3-AND 4-KINASE FAMILY PROTEIN-RELATED"/>
    <property type="match status" value="1"/>
</dbReference>
<dbReference type="EMBL" id="AMZH03004514">
    <property type="protein sequence ID" value="RRT68978.1"/>
    <property type="molecule type" value="Genomic_DNA"/>
</dbReference>